<evidence type="ECO:0000313" key="3">
    <source>
        <dbReference type="Proteomes" id="UP000583944"/>
    </source>
</evidence>
<dbReference type="AlphaFoldDB" id="A0A7J6YHQ0"/>
<gene>
    <name evidence="2" type="ORF">ECC02_000845</name>
</gene>
<protein>
    <submittedName>
        <fullName evidence="2">Uncharacterized protein</fullName>
    </submittedName>
</protein>
<feature type="compositionally biased region" description="Acidic residues" evidence="1">
    <location>
        <begin position="515"/>
        <end position="530"/>
    </location>
</feature>
<proteinExistence type="predicted"/>
<evidence type="ECO:0000313" key="2">
    <source>
        <dbReference type="EMBL" id="KAF5225916.1"/>
    </source>
</evidence>
<name>A0A7J6YHQ0_TRYCR</name>
<comment type="caution">
    <text evidence="2">The sequence shown here is derived from an EMBL/GenBank/DDBJ whole genome shotgun (WGS) entry which is preliminary data.</text>
</comment>
<dbReference type="VEuPathDB" id="TriTrypDB:ECC02_000845"/>
<sequence length="576" mass="64295">MTSVYRDPVSQLAIVPPEAMEREARDALHRLLSLSLNGNGVIPVIVYYAHVTRRTRRGKSIPCYLLLSRSHWYIFKPCRKISRCCRIDCIAKVIICRDNYVVWKILEGRDVVMRLGDAKEIAFVTNILRILSVSVDGRHLLVVENNGEDHTKLHGADKPQLERTGNEEGEWPLPVVSAVEAQQQCTVENFLVMMPPPPSSQPSQSKSELDAEGTWRNSRVKDIISYMDGHVEIPPVPVAPEAVVAHAGESYSNAGFSDARRAEAVIPPSVNSPTAPSTAVPSTIRRIQPVSNGNTEKQQLISPSPHDSSGEFMQEAVASRPPPPALPPPFIHLLDTEGGGSPEVRLALEKLRYMESRVTSLERENASLRRSRAHGDLESQPPQRTLKEANDSLRTPSPLPSSSFIRLAPPPRISSQQENFSASAADFERCVAAKTVEERLLLRGYEIELKLQQVSSYMQAADAQHLTHVTSLQEDLLHLLRAQRADEELGMTKRKGPNSVDISRPKAQTTSRDLLDEDDNVDNEEKEEEGVGLDDYDVWAATDEGKEWYNDYFGEHLAACRGKMVRNAFRHTKTYL</sequence>
<feature type="compositionally biased region" description="Pro residues" evidence="1">
    <location>
        <begin position="320"/>
        <end position="330"/>
    </location>
</feature>
<feature type="region of interest" description="Disordered" evidence="1">
    <location>
        <begin position="293"/>
        <end position="337"/>
    </location>
</feature>
<dbReference type="EMBL" id="JABDHM010000004">
    <property type="protein sequence ID" value="KAF5225916.1"/>
    <property type="molecule type" value="Genomic_DNA"/>
</dbReference>
<evidence type="ECO:0000256" key="1">
    <source>
        <dbReference type="SAM" id="MobiDB-lite"/>
    </source>
</evidence>
<organism evidence="2 3">
    <name type="scientific">Trypanosoma cruzi</name>
    <dbReference type="NCBI Taxonomy" id="5693"/>
    <lineage>
        <taxon>Eukaryota</taxon>
        <taxon>Discoba</taxon>
        <taxon>Euglenozoa</taxon>
        <taxon>Kinetoplastea</taxon>
        <taxon>Metakinetoplastina</taxon>
        <taxon>Trypanosomatida</taxon>
        <taxon>Trypanosomatidae</taxon>
        <taxon>Trypanosoma</taxon>
        <taxon>Schizotrypanum</taxon>
    </lineage>
</organism>
<feature type="region of interest" description="Disordered" evidence="1">
    <location>
        <begin position="488"/>
        <end position="530"/>
    </location>
</feature>
<dbReference type="VEuPathDB" id="TriTrypDB:BCY84_12797"/>
<feature type="region of interest" description="Disordered" evidence="1">
    <location>
        <begin position="358"/>
        <end position="420"/>
    </location>
</feature>
<feature type="compositionally biased region" description="Basic and acidic residues" evidence="1">
    <location>
        <begin position="358"/>
        <end position="377"/>
    </location>
</feature>
<accession>A0A7J6YHQ0</accession>
<feature type="compositionally biased region" description="Polar residues" evidence="1">
    <location>
        <begin position="293"/>
        <end position="307"/>
    </location>
</feature>
<dbReference type="Proteomes" id="UP000583944">
    <property type="component" value="Unassembled WGS sequence"/>
</dbReference>
<reference evidence="2 3" key="1">
    <citation type="journal article" date="2019" name="Genome Biol. Evol.">
        <title>Nanopore Sequencing Significantly Improves Genome Assembly of the Protozoan Parasite Trypanosoma cruzi.</title>
        <authorList>
            <person name="Diaz-Viraque F."/>
            <person name="Pita S."/>
            <person name="Greif G."/>
            <person name="de Souza R.C.M."/>
            <person name="Iraola G."/>
            <person name="Robello C."/>
        </authorList>
    </citation>
    <scope>NUCLEOTIDE SEQUENCE [LARGE SCALE GENOMIC DNA]</scope>
    <source>
        <strain evidence="2 3">Berenice</strain>
    </source>
</reference>